<gene>
    <name evidence="1" type="ORF">Taro_009706</name>
</gene>
<dbReference type="AlphaFoldDB" id="A0A843UAU0"/>
<evidence type="ECO:0000313" key="1">
    <source>
        <dbReference type="EMBL" id="MQL77319.1"/>
    </source>
</evidence>
<evidence type="ECO:0000313" key="2">
    <source>
        <dbReference type="Proteomes" id="UP000652761"/>
    </source>
</evidence>
<comment type="caution">
    <text evidence="1">The sequence shown here is derived from an EMBL/GenBank/DDBJ whole genome shotgun (WGS) entry which is preliminary data.</text>
</comment>
<accession>A0A843UAU0</accession>
<protein>
    <submittedName>
        <fullName evidence="1">Uncharacterized protein</fullName>
    </submittedName>
</protein>
<organism evidence="1 2">
    <name type="scientific">Colocasia esculenta</name>
    <name type="common">Wild taro</name>
    <name type="synonym">Arum esculentum</name>
    <dbReference type="NCBI Taxonomy" id="4460"/>
    <lineage>
        <taxon>Eukaryota</taxon>
        <taxon>Viridiplantae</taxon>
        <taxon>Streptophyta</taxon>
        <taxon>Embryophyta</taxon>
        <taxon>Tracheophyta</taxon>
        <taxon>Spermatophyta</taxon>
        <taxon>Magnoliopsida</taxon>
        <taxon>Liliopsida</taxon>
        <taxon>Araceae</taxon>
        <taxon>Aroideae</taxon>
        <taxon>Colocasieae</taxon>
        <taxon>Colocasia</taxon>
    </lineage>
</organism>
<reference evidence="1" key="1">
    <citation type="submission" date="2017-07" db="EMBL/GenBank/DDBJ databases">
        <title>Taro Niue Genome Assembly and Annotation.</title>
        <authorList>
            <person name="Atibalentja N."/>
            <person name="Keating K."/>
            <person name="Fields C.J."/>
        </authorList>
    </citation>
    <scope>NUCLEOTIDE SEQUENCE</scope>
    <source>
        <strain evidence="1">Niue_2</strain>
        <tissue evidence="1">Leaf</tissue>
    </source>
</reference>
<name>A0A843UAU0_COLES</name>
<dbReference type="Proteomes" id="UP000652761">
    <property type="component" value="Unassembled WGS sequence"/>
</dbReference>
<proteinExistence type="predicted"/>
<dbReference type="EMBL" id="NMUH01000343">
    <property type="protein sequence ID" value="MQL77319.1"/>
    <property type="molecule type" value="Genomic_DNA"/>
</dbReference>
<sequence>MASASETAGYGAFAFRDGQVSVAYRRFLCILLLRACGPSALTRCSTKESPVGPATAENKPIYSGSSKIYSLVCELAASVRPISIAEGVLAACLVHRTTPHGSSGELQGTTGGRVAGDGFVGRRRGWVEQRVLLVVAVEAGFALDPCQVAPSVYNHGHLLLPQPNGDNVVQSLEFYTRHERESSF</sequence>
<keyword evidence="2" id="KW-1185">Reference proteome</keyword>